<dbReference type="SUPFAM" id="SSF53335">
    <property type="entry name" value="S-adenosyl-L-methionine-dependent methyltransferases"/>
    <property type="match status" value="1"/>
</dbReference>
<feature type="region of interest" description="Disordered" evidence="1">
    <location>
        <begin position="864"/>
        <end position="921"/>
    </location>
</feature>
<feature type="compositionally biased region" description="Basic residues" evidence="1">
    <location>
        <begin position="694"/>
        <end position="704"/>
    </location>
</feature>
<feature type="compositionally biased region" description="Polar residues" evidence="1">
    <location>
        <begin position="43"/>
        <end position="61"/>
    </location>
</feature>
<protein>
    <recommendedName>
        <fullName evidence="4">Methyltransferase type 11 domain-containing protein</fullName>
    </recommendedName>
</protein>
<name>A0ABY6TUG5_BIOOC</name>
<feature type="compositionally biased region" description="Low complexity" evidence="1">
    <location>
        <begin position="509"/>
        <end position="530"/>
    </location>
</feature>
<dbReference type="Gene3D" id="3.40.50.150">
    <property type="entry name" value="Vaccinia Virus protein VP39"/>
    <property type="match status" value="1"/>
</dbReference>
<dbReference type="InterPro" id="IPR029063">
    <property type="entry name" value="SAM-dependent_MTases_sf"/>
</dbReference>
<dbReference type="Proteomes" id="UP000766486">
    <property type="component" value="Unassembled WGS sequence"/>
</dbReference>
<accession>A0ABY6TUG5</accession>
<reference evidence="2 3" key="1">
    <citation type="submission" date="2019-06" db="EMBL/GenBank/DDBJ databases">
        <authorList>
            <person name="Broberg M."/>
        </authorList>
    </citation>
    <scope>NUCLEOTIDE SEQUENCE [LARGE SCALE GENOMIC DNA]</scope>
</reference>
<feature type="region of interest" description="Disordered" evidence="1">
    <location>
        <begin position="1387"/>
        <end position="1414"/>
    </location>
</feature>
<feature type="compositionally biased region" description="Polar residues" evidence="1">
    <location>
        <begin position="463"/>
        <end position="487"/>
    </location>
</feature>
<feature type="region of interest" description="Disordered" evidence="1">
    <location>
        <begin position="833"/>
        <end position="852"/>
    </location>
</feature>
<evidence type="ECO:0000313" key="3">
    <source>
        <dbReference type="Proteomes" id="UP000766486"/>
    </source>
</evidence>
<feature type="compositionally biased region" description="Polar residues" evidence="1">
    <location>
        <begin position="625"/>
        <end position="649"/>
    </location>
</feature>
<feature type="region of interest" description="Disordered" evidence="1">
    <location>
        <begin position="623"/>
        <end position="795"/>
    </location>
</feature>
<proteinExistence type="predicted"/>
<feature type="compositionally biased region" description="Low complexity" evidence="1">
    <location>
        <begin position="241"/>
        <end position="256"/>
    </location>
</feature>
<feature type="compositionally biased region" description="Polar residues" evidence="1">
    <location>
        <begin position="68"/>
        <end position="95"/>
    </location>
</feature>
<organism evidence="2 3">
    <name type="scientific">Bionectria ochroleuca</name>
    <name type="common">Gliocladium roseum</name>
    <dbReference type="NCBI Taxonomy" id="29856"/>
    <lineage>
        <taxon>Eukaryota</taxon>
        <taxon>Fungi</taxon>
        <taxon>Dikarya</taxon>
        <taxon>Ascomycota</taxon>
        <taxon>Pezizomycotina</taxon>
        <taxon>Sordariomycetes</taxon>
        <taxon>Hypocreomycetidae</taxon>
        <taxon>Hypocreales</taxon>
        <taxon>Bionectriaceae</taxon>
        <taxon>Clonostachys</taxon>
    </lineage>
</organism>
<evidence type="ECO:0000313" key="2">
    <source>
        <dbReference type="EMBL" id="VUC21713.1"/>
    </source>
</evidence>
<dbReference type="EMBL" id="CABFNS010000437">
    <property type="protein sequence ID" value="VUC21713.1"/>
    <property type="molecule type" value="Genomic_DNA"/>
</dbReference>
<feature type="compositionally biased region" description="Low complexity" evidence="1">
    <location>
        <begin position="96"/>
        <end position="123"/>
    </location>
</feature>
<feature type="compositionally biased region" description="Low complexity" evidence="1">
    <location>
        <begin position="1149"/>
        <end position="1160"/>
    </location>
</feature>
<gene>
    <name evidence="2" type="ORF">CLO192961_LOCUS61626</name>
</gene>
<feature type="compositionally biased region" description="Basic and acidic residues" evidence="1">
    <location>
        <begin position="743"/>
        <end position="752"/>
    </location>
</feature>
<evidence type="ECO:0008006" key="4">
    <source>
        <dbReference type="Google" id="ProtNLM"/>
    </source>
</evidence>
<comment type="caution">
    <text evidence="2">The sequence shown here is derived from an EMBL/GenBank/DDBJ whole genome shotgun (WGS) entry which is preliminary data.</text>
</comment>
<feature type="compositionally biased region" description="Polar residues" evidence="1">
    <location>
        <begin position="1399"/>
        <end position="1414"/>
    </location>
</feature>
<evidence type="ECO:0000256" key="1">
    <source>
        <dbReference type="SAM" id="MobiDB-lite"/>
    </source>
</evidence>
<sequence>MSSSLRMGLPARPNEGRAQRLADAKSMGGLPRPVNRPAKSQGEPGSSSINRTPSQTSTSRIPSRVPQPASTRPQARPQATSKLSPARQSTSWGSESTNASATSNSHTQSGSSSSASTRSYESSQRPPRNVLRRKKSLVSQTPAKAFQEHQAMEPLRPAARYDEPMDASPDTSFVQQSDYQTAEVDLMQSPEPMEGLTQSPIIYPELDRYRNYRAYNPPSDAYADIPYKLSTHDLPPPTPVSLPFSGSSSQLSASPSTKFSGSPGPGWYSRETTPTSISSHSPGLTAPSRANVFKDRQFSPNQTRPPVTRWMGGSNAGETDAVDPQGLAAVRESLNSSSSSSTVKDGDRNNKEKKPKRRLPPPPPSPPPRKSSQGFRRGSEDGDETLQTPPRKSNVKPPSVPRNTSNIPSLPRAVTSPNKPPVAPRRPSRDGTPDFQSQLRSPVRIIHSNLSSSSLPGERRGSISESVQSHSKTRNASTSQLPTSREINSAPKPINIPSKGKKQEDTTESLKSSSAPTSSGSSFRFPFFGLGRKKPVQSGAESNTQSTKKEVDKRPKIPRKGPVAGTGHEGYGKVGNVRRRSGSGSHYRTVSDQQTSQDSLGSTDSFFADRMNPVVIAGGEIIENRNASSELSRTESNQSLALSQKSIDSVSGPGDAMIARPDVPNSLRVPRLGPRARRPSESSDSDSGSVRPTLAHRRSAHKLRVSPNNPISLPQPIITSAMAPSPMTSFDTSIMSDESYGELQREISHDSDAGFGASKRPAKRSRSPRKWNLFGRSQSPAKLKKADSQPPTLESVQNKSVAFYTMLDSPEKDNSEATDIRDILRTAEVFTQSSTSLVLEPPSPKETYGDLPLPAPAFMSDYDTGLPPAGASSSLSSGRPSRLKQVGRIPRVVSHRHDPPLSPHSFSRPFRRSMTLNPQDSVDLDPNFVAIGLETPIEPPSEPPVNALTTDDVMSIASLAESAAKNYPASGSQEREFIRFSPRKNSECTVGTSSSSGACSFNDSTAVIPHPENPPTEDEIWDEYNDLLGEGEDNAIRVPSSIITPRAAPFPLSPRKANALKDKPMESPTIIMDGRQQSTYSLAPTNSSCYSADMTERIRAAFQPHDSPELPSEEFPAQEEKSEPLPSERRASDKMVRHSLSPVPERNSDSSFGSAADDGSPLSQVNLRVGSMTVSKWLTFGHVLFSDVRHELINKTGSLQRHGVLVIDGLGNDDWSFYAAETYPQASFFNLSPRAPLPAEFRNSSSSFPLSPPNHHQIQYTSPLDKFPFAPQSFTAVVYRFPIAAPESHYRNILSEARRVLKPGGYLELSILDFDLNNMGQLGRRAVRQLKERIHESDCEMNLASTADLIVRQIGKAGFSNIRAARVGVPVASPISKINAGIQISDEKTGTEKKSKKSQPSLSEMMSDNSSTADESITKMVARVGRWWYTRCYETAVDPTASATIWNDKQLLKECEQLGTSLKLMVCCGRAPDRVSSI</sequence>
<feature type="region of interest" description="Disordered" evidence="1">
    <location>
        <begin position="1105"/>
        <end position="1162"/>
    </location>
</feature>
<feature type="compositionally biased region" description="Basic and acidic residues" evidence="1">
    <location>
        <begin position="14"/>
        <end position="23"/>
    </location>
</feature>
<feature type="compositionally biased region" description="Polar residues" evidence="1">
    <location>
        <begin position="582"/>
        <end position="605"/>
    </location>
</feature>
<feature type="compositionally biased region" description="Polar residues" evidence="1">
    <location>
        <begin position="169"/>
        <end position="180"/>
    </location>
</feature>
<feature type="compositionally biased region" description="Pro residues" evidence="1">
    <location>
        <begin position="360"/>
        <end position="369"/>
    </location>
</feature>
<feature type="region of interest" description="Disordered" evidence="1">
    <location>
        <begin position="226"/>
        <end position="605"/>
    </location>
</feature>
<keyword evidence="3" id="KW-1185">Reference proteome</keyword>
<feature type="region of interest" description="Disordered" evidence="1">
    <location>
        <begin position="1"/>
        <end position="197"/>
    </location>
</feature>
<feature type="compositionally biased region" description="Basic and acidic residues" evidence="1">
    <location>
        <begin position="1118"/>
        <end position="1136"/>
    </location>
</feature>
<feature type="compositionally biased region" description="Low complexity" evidence="1">
    <location>
        <begin position="865"/>
        <end position="880"/>
    </location>
</feature>
<feature type="compositionally biased region" description="Basic residues" evidence="1">
    <location>
        <begin position="760"/>
        <end position="769"/>
    </location>
</feature>
<dbReference type="CDD" id="cd02440">
    <property type="entry name" value="AdoMet_MTases"/>
    <property type="match status" value="1"/>
</dbReference>
<feature type="compositionally biased region" description="Polar residues" evidence="1">
    <location>
        <begin position="270"/>
        <end position="282"/>
    </location>
</feature>
<feature type="compositionally biased region" description="Polar residues" evidence="1">
    <location>
        <begin position="726"/>
        <end position="736"/>
    </location>
</feature>